<name>A0ABS7SS58_9BURK</name>
<feature type="chain" id="PRO_5046347971" evidence="7">
    <location>
        <begin position="22"/>
        <end position="362"/>
    </location>
</feature>
<gene>
    <name evidence="8" type="ORF">I4X03_016010</name>
</gene>
<keyword evidence="6" id="KW-0325">Glycoprotein</keyword>
<evidence type="ECO:0000313" key="8">
    <source>
        <dbReference type="EMBL" id="MBZ2208772.1"/>
    </source>
</evidence>
<dbReference type="EMBL" id="JAFBIL020000006">
    <property type="protein sequence ID" value="MBZ2208772.1"/>
    <property type="molecule type" value="Genomic_DNA"/>
</dbReference>
<dbReference type="SUPFAM" id="SSF48537">
    <property type="entry name" value="Phospholipase C/P1 nuclease"/>
    <property type="match status" value="1"/>
</dbReference>
<keyword evidence="4" id="KW-0378">Hydrolase</keyword>
<evidence type="ECO:0000256" key="6">
    <source>
        <dbReference type="ARBA" id="ARBA00023180"/>
    </source>
</evidence>
<protein>
    <submittedName>
        <fullName evidence="8">S1/P1 nuclease</fullName>
    </submittedName>
</protein>
<proteinExistence type="predicted"/>
<comment type="caution">
    <text evidence="8">The sequence shown here is derived from an EMBL/GenBank/DDBJ whole genome shotgun (WGS) entry which is preliminary data.</text>
</comment>
<dbReference type="Proteomes" id="UP000809349">
    <property type="component" value="Unassembled WGS sequence"/>
</dbReference>
<reference evidence="8 9" key="1">
    <citation type="submission" date="2021-01" db="EMBL/GenBank/DDBJ databases">
        <authorList>
            <person name="Ruan W."/>
            <person name="Khan S.A."/>
            <person name="Jeon C.O."/>
        </authorList>
    </citation>
    <scope>NUCLEOTIDE SEQUENCE [LARGE SCALE GENOMIC DNA]</scope>
    <source>
        <strain evidence="8 9">R798</strain>
    </source>
</reference>
<evidence type="ECO:0000256" key="5">
    <source>
        <dbReference type="ARBA" id="ARBA00023157"/>
    </source>
</evidence>
<dbReference type="PANTHER" id="PTHR33146:SF14">
    <property type="entry name" value="ENDONUCLEASE 1"/>
    <property type="match status" value="1"/>
</dbReference>
<dbReference type="Pfam" id="PF02265">
    <property type="entry name" value="S1-P1_nuclease"/>
    <property type="match status" value="1"/>
</dbReference>
<keyword evidence="2" id="KW-0479">Metal-binding</keyword>
<keyword evidence="7" id="KW-0732">Signal</keyword>
<reference evidence="8 9" key="2">
    <citation type="submission" date="2021-08" db="EMBL/GenBank/DDBJ databases">
        <title>Massilia sp. R798.</title>
        <authorList>
            <person name="Baek J.H."/>
            <person name="Jung H.S."/>
            <person name="Kim K.R."/>
            <person name="Jeon C.O."/>
        </authorList>
    </citation>
    <scope>NUCLEOTIDE SEQUENCE [LARGE SCALE GENOMIC DNA]</scope>
    <source>
        <strain evidence="8 9">R798</strain>
    </source>
</reference>
<dbReference type="Gene3D" id="1.10.575.10">
    <property type="entry name" value="P1 Nuclease"/>
    <property type="match status" value="1"/>
</dbReference>
<keyword evidence="9" id="KW-1185">Reference proteome</keyword>
<keyword evidence="3" id="KW-0255">Endonuclease</keyword>
<keyword evidence="1" id="KW-0540">Nuclease</keyword>
<dbReference type="InterPro" id="IPR003154">
    <property type="entry name" value="S1/P1nuclease"/>
</dbReference>
<evidence type="ECO:0000256" key="4">
    <source>
        <dbReference type="ARBA" id="ARBA00022801"/>
    </source>
</evidence>
<evidence type="ECO:0000256" key="2">
    <source>
        <dbReference type="ARBA" id="ARBA00022723"/>
    </source>
</evidence>
<evidence type="ECO:0000256" key="3">
    <source>
        <dbReference type="ARBA" id="ARBA00022759"/>
    </source>
</evidence>
<dbReference type="PANTHER" id="PTHR33146">
    <property type="entry name" value="ENDONUCLEASE 4"/>
    <property type="match status" value="1"/>
</dbReference>
<evidence type="ECO:0000256" key="1">
    <source>
        <dbReference type="ARBA" id="ARBA00022722"/>
    </source>
</evidence>
<evidence type="ECO:0000313" key="9">
    <source>
        <dbReference type="Proteomes" id="UP000809349"/>
    </source>
</evidence>
<dbReference type="InterPro" id="IPR008947">
    <property type="entry name" value="PLipase_C/P1_nuclease_dom_sf"/>
</dbReference>
<sequence length="362" mass="39736">MKKLACVLALSSAFASFDALAWGYEGHRVVGSIAEKLIKGSNAEKQVAALLLPGETLESITNWADGAKGGVGYPAATPEQVVYTTANPKHEEYHYVNIPFQKQHYHDHEVGTSPHDIVKTLRQAIAVLQGKTGPDVNPHNFTKRQALLLVAHMTGDIHQPLHVGAAFLDKNSKFVVPKTQAEVDGVNIFESRGGNSLLLDDDKLSTLSKALIPGQDKPLPEGAKKWTTRPFHSYWDSTVVNYAMRRISTTTPAQFAEKVITDPDKFRNCEICPVLPVNTTTDPTFWPYEWANDSLAISKRAYDDVTPGQIAPQVNKRGETYYTFSLEMGQNYPVPSSAIAKTQLIKGGQNLAAVLKAIWPDA</sequence>
<feature type="signal peptide" evidence="7">
    <location>
        <begin position="1"/>
        <end position="21"/>
    </location>
</feature>
<organism evidence="8 9">
    <name type="scientific">Massilia soli</name>
    <dbReference type="NCBI Taxonomy" id="2792854"/>
    <lineage>
        <taxon>Bacteria</taxon>
        <taxon>Pseudomonadati</taxon>
        <taxon>Pseudomonadota</taxon>
        <taxon>Betaproteobacteria</taxon>
        <taxon>Burkholderiales</taxon>
        <taxon>Oxalobacteraceae</taxon>
        <taxon>Telluria group</taxon>
        <taxon>Massilia</taxon>
    </lineage>
</organism>
<dbReference type="RefSeq" id="WP_223469249.1">
    <property type="nucleotide sequence ID" value="NZ_JAFBIL020000006.1"/>
</dbReference>
<dbReference type="CDD" id="cd11010">
    <property type="entry name" value="S1-P1_nuclease"/>
    <property type="match status" value="1"/>
</dbReference>
<accession>A0ABS7SS58</accession>
<keyword evidence="5" id="KW-1015">Disulfide bond</keyword>
<evidence type="ECO:0000256" key="7">
    <source>
        <dbReference type="SAM" id="SignalP"/>
    </source>
</evidence>